<dbReference type="EMBL" id="GBXM01060943">
    <property type="protein sequence ID" value="JAH47634.1"/>
    <property type="molecule type" value="Transcribed_RNA"/>
</dbReference>
<dbReference type="AlphaFoldDB" id="A0A0E9T249"/>
<sequence length="43" mass="4964">MGTMGKSVNILFLHSGFPVQWHCNLIAQCTQPFECIFRETIHK</sequence>
<accession>A0A0E9T249</accession>
<reference evidence="1" key="2">
    <citation type="journal article" date="2015" name="Fish Shellfish Immunol.">
        <title>Early steps in the European eel (Anguilla anguilla)-Vibrio vulnificus interaction in the gills: Role of the RtxA13 toxin.</title>
        <authorList>
            <person name="Callol A."/>
            <person name="Pajuelo D."/>
            <person name="Ebbesson L."/>
            <person name="Teles M."/>
            <person name="MacKenzie S."/>
            <person name="Amaro C."/>
        </authorList>
    </citation>
    <scope>NUCLEOTIDE SEQUENCE</scope>
</reference>
<proteinExistence type="predicted"/>
<reference evidence="1" key="1">
    <citation type="submission" date="2014-11" db="EMBL/GenBank/DDBJ databases">
        <authorList>
            <person name="Amaro Gonzalez C."/>
        </authorList>
    </citation>
    <scope>NUCLEOTIDE SEQUENCE</scope>
</reference>
<evidence type="ECO:0000313" key="1">
    <source>
        <dbReference type="EMBL" id="JAH47634.1"/>
    </source>
</evidence>
<name>A0A0E9T249_ANGAN</name>
<organism evidence="1">
    <name type="scientific">Anguilla anguilla</name>
    <name type="common">European freshwater eel</name>
    <name type="synonym">Muraena anguilla</name>
    <dbReference type="NCBI Taxonomy" id="7936"/>
    <lineage>
        <taxon>Eukaryota</taxon>
        <taxon>Metazoa</taxon>
        <taxon>Chordata</taxon>
        <taxon>Craniata</taxon>
        <taxon>Vertebrata</taxon>
        <taxon>Euteleostomi</taxon>
        <taxon>Actinopterygii</taxon>
        <taxon>Neopterygii</taxon>
        <taxon>Teleostei</taxon>
        <taxon>Anguilliformes</taxon>
        <taxon>Anguillidae</taxon>
        <taxon>Anguilla</taxon>
    </lineage>
</organism>
<protein>
    <submittedName>
        <fullName evidence="1">Uncharacterized protein</fullName>
    </submittedName>
</protein>